<dbReference type="EMBL" id="GBBM01007448">
    <property type="protein sequence ID" value="JAC27970.1"/>
    <property type="molecule type" value="mRNA"/>
</dbReference>
<keyword evidence="1" id="KW-0732">Signal</keyword>
<feature type="signal peptide" evidence="1">
    <location>
        <begin position="1"/>
        <end position="32"/>
    </location>
</feature>
<organism evidence="2">
    <name type="scientific">Amblyomma triste</name>
    <name type="common">Neotropical tick</name>
    <dbReference type="NCBI Taxonomy" id="251400"/>
    <lineage>
        <taxon>Eukaryota</taxon>
        <taxon>Metazoa</taxon>
        <taxon>Ecdysozoa</taxon>
        <taxon>Arthropoda</taxon>
        <taxon>Chelicerata</taxon>
        <taxon>Arachnida</taxon>
        <taxon>Acari</taxon>
        <taxon>Parasitiformes</taxon>
        <taxon>Ixodida</taxon>
        <taxon>Ixodoidea</taxon>
        <taxon>Ixodidae</taxon>
        <taxon>Amblyomminae</taxon>
        <taxon>Amblyomma</taxon>
    </lineage>
</organism>
<evidence type="ECO:0000313" key="2">
    <source>
        <dbReference type="EMBL" id="JAC27970.1"/>
    </source>
</evidence>
<name>A0A023G523_AMBTT</name>
<feature type="non-terminal residue" evidence="2">
    <location>
        <position position="162"/>
    </location>
</feature>
<proteinExistence type="evidence at transcript level"/>
<dbReference type="AlphaFoldDB" id="A0A023G523"/>
<reference evidence="2" key="1">
    <citation type="submission" date="2014-03" db="EMBL/GenBank/DDBJ databases">
        <title>The sialotranscriptome of Amblyomma triste, Amblyomma parvum and Amblyomma cajennense ticks, uncovered by 454-based RNA-seq.</title>
        <authorList>
            <person name="Garcia G.R."/>
            <person name="Gardinassi L.G."/>
            <person name="Ribeiro J.M."/>
            <person name="Anatriello E."/>
            <person name="Ferreira B.R."/>
            <person name="Moreira H.N."/>
            <person name="Mafra C."/>
            <person name="Olegario M.M."/>
            <person name="Szabo P.J."/>
            <person name="Miranda-Santos I.K."/>
            <person name="Maruyama S.R."/>
        </authorList>
    </citation>
    <scope>NUCLEOTIDE SEQUENCE</scope>
    <source>
        <strain evidence="2">Mato Grasso do Sul</strain>
        <tissue evidence="2">Salivary glands</tissue>
    </source>
</reference>
<protein>
    <submittedName>
        <fullName evidence="2">Putative secreted protein</fullName>
    </submittedName>
</protein>
<evidence type="ECO:0000256" key="1">
    <source>
        <dbReference type="SAM" id="SignalP"/>
    </source>
</evidence>
<feature type="chain" id="PRO_5001516954" evidence="1">
    <location>
        <begin position="33"/>
        <end position="162"/>
    </location>
</feature>
<accession>A0A023G523</accession>
<sequence>MAVSRNPIQSAPGGNMLLLLSAAARLLPWLSALTCGKCAVAAQLFQSLCALASSAFPAELSQIEASGEKVAMKISTCVQDLKACDSGACLCESSFRPRLRRAVLLRHDIPTRPSISLNEARPYVGDTCVPINLFCILEIKNITTNFYGSCGASGPVFFRSSV</sequence>